<sequence>MTLLDELHQQLNELDRTEEELHQRRAQVLRAFVKEAGGLTEAAGLLELDPRIVVQRQRLEDLAMVIYRGAGTGTDDDGRVYGETGQDDAAQRLADGRWWRVAKASRPKIRLLVVVDRGQVRRIWPVKETGTWEEGADGKVALPLGERPLTQQELDARYPTLGISLGDHRPMRRGLLREYVPIDGASADPRAWVLSPGDFDATDPALRWTPPAGSLT</sequence>
<dbReference type="Proteomes" id="UP000516428">
    <property type="component" value="Plasmid unnamed2"/>
</dbReference>
<organism evidence="1 2">
    <name type="scientific">Streptomyces xanthii</name>
    <dbReference type="NCBI Taxonomy" id="2768069"/>
    <lineage>
        <taxon>Bacteria</taxon>
        <taxon>Bacillati</taxon>
        <taxon>Actinomycetota</taxon>
        <taxon>Actinomycetes</taxon>
        <taxon>Kitasatosporales</taxon>
        <taxon>Streptomycetaceae</taxon>
        <taxon>Streptomyces</taxon>
    </lineage>
</organism>
<dbReference type="AlphaFoldDB" id="A0A7H1BL56"/>
<dbReference type="KEGG" id="sxn:IAG42_37525"/>
<reference evidence="1 2" key="1">
    <citation type="submission" date="2020-09" db="EMBL/GenBank/DDBJ databases">
        <title>A novel species.</title>
        <authorList>
            <person name="Gao J."/>
        </authorList>
    </citation>
    <scope>NUCLEOTIDE SEQUENCE [LARGE SCALE GENOMIC DNA]</scope>
    <source>
        <strain evidence="1 2">CRXT-Y-14</strain>
        <plasmid evidence="1 2">unnamed2</plasmid>
    </source>
</reference>
<evidence type="ECO:0000313" key="1">
    <source>
        <dbReference type="EMBL" id="QNS09461.1"/>
    </source>
</evidence>
<keyword evidence="2" id="KW-1185">Reference proteome</keyword>
<geneLocation type="plasmid" evidence="1 2">
    <name>unnamed2</name>
</geneLocation>
<dbReference type="EMBL" id="CP061283">
    <property type="protein sequence ID" value="QNS09461.1"/>
    <property type="molecule type" value="Genomic_DNA"/>
</dbReference>
<protein>
    <submittedName>
        <fullName evidence="1">Uncharacterized protein</fullName>
    </submittedName>
</protein>
<dbReference type="RefSeq" id="WP_188342116.1">
    <property type="nucleotide sequence ID" value="NZ_CP061283.1"/>
</dbReference>
<name>A0A7H1BL56_9ACTN</name>
<gene>
    <name evidence="1" type="ORF">IAG42_37525</name>
</gene>
<proteinExistence type="predicted"/>
<keyword evidence="1" id="KW-0614">Plasmid</keyword>
<accession>A0A7H1BL56</accession>
<evidence type="ECO:0000313" key="2">
    <source>
        <dbReference type="Proteomes" id="UP000516428"/>
    </source>
</evidence>